<dbReference type="InterPro" id="IPR050231">
    <property type="entry name" value="Iron_ascorbate_oxido_reductase"/>
</dbReference>
<organism evidence="4 5">
    <name type="scientific">Penicillium canescens</name>
    <dbReference type="NCBI Taxonomy" id="5083"/>
    <lineage>
        <taxon>Eukaryota</taxon>
        <taxon>Fungi</taxon>
        <taxon>Dikarya</taxon>
        <taxon>Ascomycota</taxon>
        <taxon>Pezizomycotina</taxon>
        <taxon>Eurotiomycetes</taxon>
        <taxon>Eurotiomycetidae</taxon>
        <taxon>Eurotiales</taxon>
        <taxon>Aspergillaceae</taxon>
        <taxon>Penicillium</taxon>
    </lineage>
</organism>
<evidence type="ECO:0000259" key="3">
    <source>
        <dbReference type="PROSITE" id="PS51471"/>
    </source>
</evidence>
<gene>
    <name evidence="4" type="ORF">N7460_009588</name>
</gene>
<comment type="similarity">
    <text evidence="1 2">Belongs to the iron/ascorbate-dependent oxidoreductase family.</text>
</comment>
<evidence type="ECO:0000256" key="1">
    <source>
        <dbReference type="ARBA" id="ARBA00008056"/>
    </source>
</evidence>
<dbReference type="Gene3D" id="2.60.120.330">
    <property type="entry name" value="B-lactam Antibiotic, Isopenicillin N Synthase, Chain"/>
    <property type="match status" value="1"/>
</dbReference>
<dbReference type="Proteomes" id="UP001219568">
    <property type="component" value="Unassembled WGS sequence"/>
</dbReference>
<proteinExistence type="inferred from homology"/>
<name>A0AAD6I825_PENCN</name>
<reference evidence="4" key="1">
    <citation type="journal article" date="2023" name="IMA Fungus">
        <title>Comparative genomic study of the Penicillium genus elucidates a diverse pangenome and 15 lateral gene transfer events.</title>
        <authorList>
            <person name="Petersen C."/>
            <person name="Sorensen T."/>
            <person name="Nielsen M.R."/>
            <person name="Sondergaard T.E."/>
            <person name="Sorensen J.L."/>
            <person name="Fitzpatrick D.A."/>
            <person name="Frisvad J.C."/>
            <person name="Nielsen K.L."/>
        </authorList>
    </citation>
    <scope>NUCLEOTIDE SEQUENCE</scope>
    <source>
        <strain evidence="4">IBT 15450</strain>
    </source>
</reference>
<keyword evidence="2" id="KW-0479">Metal-binding</keyword>
<feature type="domain" description="Fe2OG dioxygenase" evidence="3">
    <location>
        <begin position="75"/>
        <end position="179"/>
    </location>
</feature>
<sequence>MDHNDRSQQLPCSSIIAEQPDKFPRPSIVDSHIVTLWDLTSWCHEIAQSIFRTLSKALELPQEVALETLHNPTASHDIIRLLRYEKNTSPDALRVPQAAHTDLGSLTFLFTDSPGLQTRARDGNEWEYVIPKENCAIVNLGDAMSMWTEGALQSVLHRVASMPGQGMNERYSFALLMRPTNTAPMCSLLHDAVPDGQLRCEEWISAKFKALRGKNDGDSVRSMCRDADIRAGRLATV</sequence>
<dbReference type="PANTHER" id="PTHR47990">
    <property type="entry name" value="2-OXOGLUTARATE (2OG) AND FE(II)-DEPENDENT OXYGENASE SUPERFAMILY PROTEIN-RELATED"/>
    <property type="match status" value="1"/>
</dbReference>
<keyword evidence="2" id="KW-0560">Oxidoreductase</keyword>
<evidence type="ECO:0000313" key="5">
    <source>
        <dbReference type="Proteomes" id="UP001219568"/>
    </source>
</evidence>
<evidence type="ECO:0000313" key="4">
    <source>
        <dbReference type="EMBL" id="KAJ6035413.1"/>
    </source>
</evidence>
<dbReference type="SUPFAM" id="SSF51197">
    <property type="entry name" value="Clavaminate synthase-like"/>
    <property type="match status" value="1"/>
</dbReference>
<dbReference type="EMBL" id="JAQJZL010000010">
    <property type="protein sequence ID" value="KAJ6035413.1"/>
    <property type="molecule type" value="Genomic_DNA"/>
</dbReference>
<evidence type="ECO:0000256" key="2">
    <source>
        <dbReference type="RuleBase" id="RU003682"/>
    </source>
</evidence>
<dbReference type="AlphaFoldDB" id="A0AAD6I825"/>
<comment type="caution">
    <text evidence="4">The sequence shown here is derived from an EMBL/GenBank/DDBJ whole genome shotgun (WGS) entry which is preliminary data.</text>
</comment>
<dbReference type="GO" id="GO:0046872">
    <property type="term" value="F:metal ion binding"/>
    <property type="evidence" value="ECO:0007669"/>
    <property type="project" value="UniProtKB-KW"/>
</dbReference>
<dbReference type="PROSITE" id="PS51471">
    <property type="entry name" value="FE2OG_OXY"/>
    <property type="match status" value="1"/>
</dbReference>
<keyword evidence="5" id="KW-1185">Reference proteome</keyword>
<dbReference type="Pfam" id="PF03171">
    <property type="entry name" value="2OG-FeII_Oxy"/>
    <property type="match status" value="1"/>
</dbReference>
<dbReference type="InterPro" id="IPR005123">
    <property type="entry name" value="Oxoglu/Fe-dep_dioxygenase_dom"/>
</dbReference>
<dbReference type="InterPro" id="IPR044861">
    <property type="entry name" value="IPNS-like_FE2OG_OXY"/>
</dbReference>
<reference evidence="4" key="2">
    <citation type="submission" date="2023-01" db="EMBL/GenBank/DDBJ databases">
        <authorList>
            <person name="Petersen C."/>
        </authorList>
    </citation>
    <scope>NUCLEOTIDE SEQUENCE</scope>
    <source>
        <strain evidence="4">IBT 15450</strain>
    </source>
</reference>
<dbReference type="InterPro" id="IPR027443">
    <property type="entry name" value="IPNS-like_sf"/>
</dbReference>
<protein>
    <recommendedName>
        <fullName evidence="3">Fe2OG dioxygenase domain-containing protein</fullName>
    </recommendedName>
</protein>
<accession>A0AAD6I825</accession>
<dbReference type="GO" id="GO:0016491">
    <property type="term" value="F:oxidoreductase activity"/>
    <property type="evidence" value="ECO:0007669"/>
    <property type="project" value="UniProtKB-KW"/>
</dbReference>
<keyword evidence="2" id="KW-0408">Iron</keyword>